<dbReference type="InterPro" id="IPR047142">
    <property type="entry name" value="OryJ/VirC-like"/>
</dbReference>
<reference evidence="2 3" key="1">
    <citation type="submission" date="2016-10" db="EMBL/GenBank/DDBJ databases">
        <authorList>
            <person name="de Groot N.N."/>
        </authorList>
    </citation>
    <scope>NUCLEOTIDE SEQUENCE [LARGE SCALE GENOMIC DNA]</scope>
    <source>
        <strain evidence="2 3">LMG 18387</strain>
    </source>
</reference>
<organism evidence="2 3">
    <name type="scientific">Phytopseudomonas flavescens</name>
    <dbReference type="NCBI Taxonomy" id="29435"/>
    <lineage>
        <taxon>Bacteria</taxon>
        <taxon>Pseudomonadati</taxon>
        <taxon>Pseudomonadota</taxon>
        <taxon>Gammaproteobacteria</taxon>
        <taxon>Pseudomonadales</taxon>
        <taxon>Pseudomonadaceae</taxon>
        <taxon>Phytopseudomonas</taxon>
    </lineage>
</organism>
<dbReference type="STRING" id="29435.SAMN05216588_10110"/>
<dbReference type="PANTHER" id="PTHR36156:SF2">
    <property type="entry name" value="CUPIN TYPE-2 DOMAIN-CONTAINING PROTEIN"/>
    <property type="match status" value="1"/>
</dbReference>
<dbReference type="PANTHER" id="PTHR36156">
    <property type="entry name" value="SLR2101 PROTEIN"/>
    <property type="match status" value="1"/>
</dbReference>
<sequence>MQLRRIVTGHDEQGRSVFVEDGQAPRANSFQDIPGYSISQVWATRPECAMSEDLTREGGSMIPGPGGTSLLVVHLPPDAVMAAPLDAQRAAAEMSRAMPGLIDIFEPDDPAMHRSATLDYGLLLEGELWLELDDGEQRLLRPGDVVIQQGTRHAWRNRSQTVAKAVFFMVGAVPSAR</sequence>
<evidence type="ECO:0000313" key="3">
    <source>
        <dbReference type="Proteomes" id="UP000198606"/>
    </source>
</evidence>
<dbReference type="Proteomes" id="UP000198606">
    <property type="component" value="Unassembled WGS sequence"/>
</dbReference>
<accession>A0A1G7X9J2</accession>
<dbReference type="InterPro" id="IPR013096">
    <property type="entry name" value="Cupin_2"/>
</dbReference>
<name>A0A1G7X9J2_9GAMM</name>
<dbReference type="Gene3D" id="2.60.120.10">
    <property type="entry name" value="Jelly Rolls"/>
    <property type="match status" value="1"/>
</dbReference>
<feature type="domain" description="Cupin type-2" evidence="1">
    <location>
        <begin position="112"/>
        <end position="167"/>
    </location>
</feature>
<dbReference type="InterPro" id="IPR011051">
    <property type="entry name" value="RmlC_Cupin_sf"/>
</dbReference>
<dbReference type="RefSeq" id="WP_084306399.1">
    <property type="nucleotide sequence ID" value="NZ_FNDG01000001.1"/>
</dbReference>
<evidence type="ECO:0000259" key="1">
    <source>
        <dbReference type="Pfam" id="PF07883"/>
    </source>
</evidence>
<gene>
    <name evidence="2" type="ORF">SAMN05216588_10110</name>
</gene>
<dbReference type="EMBL" id="FNDG01000001">
    <property type="protein sequence ID" value="SDG80250.1"/>
    <property type="molecule type" value="Genomic_DNA"/>
</dbReference>
<protein>
    <submittedName>
        <fullName evidence="2">Cupin domain-containing protein</fullName>
    </submittedName>
</protein>
<dbReference type="AlphaFoldDB" id="A0A1G7X9J2"/>
<dbReference type="Pfam" id="PF07883">
    <property type="entry name" value="Cupin_2"/>
    <property type="match status" value="1"/>
</dbReference>
<dbReference type="SUPFAM" id="SSF51182">
    <property type="entry name" value="RmlC-like cupins"/>
    <property type="match status" value="1"/>
</dbReference>
<dbReference type="InterPro" id="IPR014710">
    <property type="entry name" value="RmlC-like_jellyroll"/>
</dbReference>
<dbReference type="Gene3D" id="2.20.70.150">
    <property type="match status" value="1"/>
</dbReference>
<dbReference type="CDD" id="cd02231">
    <property type="entry name" value="cupin_BLL6423-like"/>
    <property type="match status" value="1"/>
</dbReference>
<evidence type="ECO:0000313" key="2">
    <source>
        <dbReference type="EMBL" id="SDG80250.1"/>
    </source>
</evidence>
<proteinExistence type="predicted"/>